<evidence type="ECO:0000259" key="2">
    <source>
        <dbReference type="PROSITE" id="PS51140"/>
    </source>
</evidence>
<dbReference type="CDD" id="cd14364">
    <property type="entry name" value="CUE_ASCC2"/>
    <property type="match status" value="1"/>
</dbReference>
<evidence type="ECO:0000313" key="3">
    <source>
        <dbReference type="EMBL" id="KAF2743657.1"/>
    </source>
</evidence>
<dbReference type="PROSITE" id="PS51140">
    <property type="entry name" value="CUE"/>
    <property type="match status" value="1"/>
</dbReference>
<protein>
    <recommendedName>
        <fullName evidence="2">CUE domain-containing protein</fullName>
    </recommendedName>
</protein>
<dbReference type="SMART" id="SM00546">
    <property type="entry name" value="CUE"/>
    <property type="match status" value="1"/>
</dbReference>
<feature type="domain" description="CUE" evidence="2">
    <location>
        <begin position="328"/>
        <end position="371"/>
    </location>
</feature>
<dbReference type="Pfam" id="PF02845">
    <property type="entry name" value="CUE"/>
    <property type="match status" value="1"/>
</dbReference>
<dbReference type="GO" id="GO:0043130">
    <property type="term" value="F:ubiquitin binding"/>
    <property type="evidence" value="ECO:0007669"/>
    <property type="project" value="InterPro"/>
</dbReference>
<dbReference type="InterPro" id="IPR041800">
    <property type="entry name" value="ASCC2_CUE"/>
</dbReference>
<dbReference type="InterPro" id="IPR003892">
    <property type="entry name" value="CUE"/>
</dbReference>
<dbReference type="OrthoDB" id="5577209at2759"/>
<reference evidence="3" key="1">
    <citation type="journal article" date="2020" name="Stud. Mycol.">
        <title>101 Dothideomycetes genomes: a test case for predicting lifestyles and emergence of pathogens.</title>
        <authorList>
            <person name="Haridas S."/>
            <person name="Albert R."/>
            <person name="Binder M."/>
            <person name="Bloem J."/>
            <person name="Labutti K."/>
            <person name="Salamov A."/>
            <person name="Andreopoulos B."/>
            <person name="Baker S."/>
            <person name="Barry K."/>
            <person name="Bills G."/>
            <person name="Bluhm B."/>
            <person name="Cannon C."/>
            <person name="Castanera R."/>
            <person name="Culley D."/>
            <person name="Daum C."/>
            <person name="Ezra D."/>
            <person name="Gonzalez J."/>
            <person name="Henrissat B."/>
            <person name="Kuo A."/>
            <person name="Liang C."/>
            <person name="Lipzen A."/>
            <person name="Lutzoni F."/>
            <person name="Magnuson J."/>
            <person name="Mondo S."/>
            <person name="Nolan M."/>
            <person name="Ohm R."/>
            <person name="Pangilinan J."/>
            <person name="Park H.-J."/>
            <person name="Ramirez L."/>
            <person name="Alfaro M."/>
            <person name="Sun H."/>
            <person name="Tritt A."/>
            <person name="Yoshinaga Y."/>
            <person name="Zwiers L.-H."/>
            <person name="Turgeon B."/>
            <person name="Goodwin S."/>
            <person name="Spatafora J."/>
            <person name="Crous P."/>
            <person name="Grigoriev I."/>
        </authorList>
    </citation>
    <scope>NUCLEOTIDE SEQUENCE</scope>
    <source>
        <strain evidence="3">CBS 119925</strain>
    </source>
</reference>
<feature type="region of interest" description="Disordered" evidence="1">
    <location>
        <begin position="575"/>
        <end position="661"/>
    </location>
</feature>
<dbReference type="SUPFAM" id="SSF46934">
    <property type="entry name" value="UBA-like"/>
    <property type="match status" value="1"/>
</dbReference>
<keyword evidence="4" id="KW-1185">Reference proteome</keyword>
<name>A0A6A6V3A8_9PLEO</name>
<dbReference type="InterPro" id="IPR009060">
    <property type="entry name" value="UBA-like_sf"/>
</dbReference>
<dbReference type="PANTHER" id="PTHR21494:SF0">
    <property type="entry name" value="ACTIVATING SIGNAL COINTEGRATOR 1 COMPLEX SUBUNIT 2"/>
    <property type="match status" value="1"/>
</dbReference>
<sequence length="661" mass="72860">MSMEIPPFAPFPRSEVRERILPRDWSAYLESWNALAELYLRVSAEEFASNLKKSNSLPDFLISFYHESANDPKLAPAVGSLRKRCLLLLHRIWHSKQVPESLLDWTFISNVSRCYPKSALWRDLLQDVRRQAGEPVVMNLSGDKADLIQALDNDKPADAEPVLDRLVILIRSSPDAGIFLLIGSDFLDSLVRAYSCSWASSSLRKKLVTIAYLGFTAMLDASKPNFSLLSDHLYTIKNDAEQAKKSGTAEKTFLADLVTNTPLLDKIREKATSPEASRVKNLAASLSEYQQSNGTRPKKLVRRKVDKGKGKAKDDEYGHGAFGEVHVHRMSLITQVQDLFPDLGSAFIVKLLDEYGDNVETVISHLLEDSLPPHLAQADRTEQLPTPPSARPHLTPRSTPPPPEIYDRRNVFDDDDFDRLAVDTSRIHIGRKNANLTADAILRDRKSAPNKSAILSALAAFDSDDDERDDTYDVEDVGGLVDSTYADDADASADKNEEALFRAYTGTPELFARDAETRRGTARAALKSETGMTDEAIEGWGIIIGRDQKRLRRLEARFSTFSGQQHELASTAYRESPAFSGEETGGQGQRGGRGGARGRGRGRGRGGGAGGGRGVGNVAGPADDKNTQASRQRKEANKGSRANHNRRDQRAKKMARGGFAG</sequence>
<organism evidence="3 4">
    <name type="scientific">Sporormia fimetaria CBS 119925</name>
    <dbReference type="NCBI Taxonomy" id="1340428"/>
    <lineage>
        <taxon>Eukaryota</taxon>
        <taxon>Fungi</taxon>
        <taxon>Dikarya</taxon>
        <taxon>Ascomycota</taxon>
        <taxon>Pezizomycotina</taxon>
        <taxon>Dothideomycetes</taxon>
        <taxon>Pleosporomycetidae</taxon>
        <taxon>Pleosporales</taxon>
        <taxon>Sporormiaceae</taxon>
        <taxon>Sporormia</taxon>
    </lineage>
</organism>
<dbReference type="PANTHER" id="PTHR21494">
    <property type="entry name" value="ACTIVATING SIGNAL COINTEGRATOR 1 COMPLEX SUBUNIT 2 ASC-1 COMPLEX SUBUNIT P100"/>
    <property type="match status" value="1"/>
</dbReference>
<proteinExistence type="predicted"/>
<feature type="compositionally biased region" description="Basic residues" evidence="1">
    <location>
        <begin position="641"/>
        <end position="655"/>
    </location>
</feature>
<accession>A0A6A6V3A8</accession>
<evidence type="ECO:0000256" key="1">
    <source>
        <dbReference type="SAM" id="MobiDB-lite"/>
    </source>
</evidence>
<dbReference type="AlphaFoldDB" id="A0A6A6V3A8"/>
<feature type="compositionally biased region" description="Basic and acidic residues" evidence="1">
    <location>
        <begin position="622"/>
        <end position="638"/>
    </location>
</feature>
<evidence type="ECO:0000313" key="4">
    <source>
        <dbReference type="Proteomes" id="UP000799440"/>
    </source>
</evidence>
<dbReference type="Gene3D" id="1.10.8.10">
    <property type="entry name" value="DNA helicase RuvA subunit, C-terminal domain"/>
    <property type="match status" value="1"/>
</dbReference>
<feature type="compositionally biased region" description="Gly residues" evidence="1">
    <location>
        <begin position="583"/>
        <end position="595"/>
    </location>
</feature>
<dbReference type="EMBL" id="MU006595">
    <property type="protein sequence ID" value="KAF2743657.1"/>
    <property type="molecule type" value="Genomic_DNA"/>
</dbReference>
<gene>
    <name evidence="3" type="ORF">M011DRAFT_215724</name>
</gene>
<dbReference type="InterPro" id="IPR052586">
    <property type="entry name" value="ASCC2"/>
</dbReference>
<feature type="region of interest" description="Disordered" evidence="1">
    <location>
        <begin position="379"/>
        <end position="410"/>
    </location>
</feature>
<dbReference type="Proteomes" id="UP000799440">
    <property type="component" value="Unassembled WGS sequence"/>
</dbReference>
<feature type="compositionally biased region" description="Gly residues" evidence="1">
    <location>
        <begin position="605"/>
        <end position="617"/>
    </location>
</feature>